<dbReference type="Proteomes" id="UP001359559">
    <property type="component" value="Unassembled WGS sequence"/>
</dbReference>
<organism evidence="1 2">
    <name type="scientific">Clitoria ternatea</name>
    <name type="common">Butterfly pea</name>
    <dbReference type="NCBI Taxonomy" id="43366"/>
    <lineage>
        <taxon>Eukaryota</taxon>
        <taxon>Viridiplantae</taxon>
        <taxon>Streptophyta</taxon>
        <taxon>Embryophyta</taxon>
        <taxon>Tracheophyta</taxon>
        <taxon>Spermatophyta</taxon>
        <taxon>Magnoliopsida</taxon>
        <taxon>eudicotyledons</taxon>
        <taxon>Gunneridae</taxon>
        <taxon>Pentapetalae</taxon>
        <taxon>rosids</taxon>
        <taxon>fabids</taxon>
        <taxon>Fabales</taxon>
        <taxon>Fabaceae</taxon>
        <taxon>Papilionoideae</taxon>
        <taxon>50 kb inversion clade</taxon>
        <taxon>NPAAA clade</taxon>
        <taxon>indigoferoid/millettioid clade</taxon>
        <taxon>Phaseoleae</taxon>
        <taxon>Clitoria</taxon>
    </lineage>
</organism>
<proteinExistence type="predicted"/>
<dbReference type="AlphaFoldDB" id="A0AAN9PLL0"/>
<name>A0AAN9PLL0_CLITE</name>
<sequence>MSSQYSNQRVYRLHHMKLQTPRSCRTSPVDPKLVLYFNKTPSSIPNSSLESSIRRRRISLKFFRTCVGEWWVTPPSSFRWFGRQGKEEEEEEERDVKEDKAKKVLERDQGLVKGSVEGRGIVVRNDVIDMNCCAVKEKVIWLPKNVNLRFTDLARIDYGEPSAALVSVTSGTFTASTSIPMTASGLKLVA</sequence>
<reference evidence="1 2" key="1">
    <citation type="submission" date="2024-01" db="EMBL/GenBank/DDBJ databases">
        <title>The genomes of 5 underutilized Papilionoideae crops provide insights into root nodulation and disease resistance.</title>
        <authorList>
            <person name="Yuan L."/>
        </authorList>
    </citation>
    <scope>NUCLEOTIDE SEQUENCE [LARGE SCALE GENOMIC DNA]</scope>
    <source>
        <strain evidence="1">LY-2023</strain>
        <tissue evidence="1">Leaf</tissue>
    </source>
</reference>
<accession>A0AAN9PLL0</accession>
<evidence type="ECO:0000313" key="2">
    <source>
        <dbReference type="Proteomes" id="UP001359559"/>
    </source>
</evidence>
<comment type="caution">
    <text evidence="1">The sequence shown here is derived from an EMBL/GenBank/DDBJ whole genome shotgun (WGS) entry which is preliminary data.</text>
</comment>
<dbReference type="EMBL" id="JAYKXN010000003">
    <property type="protein sequence ID" value="KAK7302299.1"/>
    <property type="molecule type" value="Genomic_DNA"/>
</dbReference>
<gene>
    <name evidence="1" type="ORF">RJT34_13185</name>
</gene>
<evidence type="ECO:0000313" key="1">
    <source>
        <dbReference type="EMBL" id="KAK7302299.1"/>
    </source>
</evidence>
<keyword evidence="2" id="KW-1185">Reference proteome</keyword>
<protein>
    <submittedName>
        <fullName evidence="1">Uncharacterized protein</fullName>
    </submittedName>
</protein>